<comment type="subcellular location">
    <subcellularLocation>
        <location evidence="1">Lysosome</location>
    </subcellularLocation>
</comment>
<organism evidence="2 3">
    <name type="scientific">Panagrellus redivivus</name>
    <name type="common">Microworm</name>
    <dbReference type="NCBI Taxonomy" id="6233"/>
    <lineage>
        <taxon>Eukaryota</taxon>
        <taxon>Metazoa</taxon>
        <taxon>Ecdysozoa</taxon>
        <taxon>Nematoda</taxon>
        <taxon>Chromadorea</taxon>
        <taxon>Rhabditida</taxon>
        <taxon>Tylenchina</taxon>
        <taxon>Panagrolaimomorpha</taxon>
        <taxon>Panagrolaimoidea</taxon>
        <taxon>Panagrolaimidae</taxon>
        <taxon>Panagrellus</taxon>
    </lineage>
</organism>
<accession>A0A7E4UQU3</accession>
<dbReference type="Proteomes" id="UP000492821">
    <property type="component" value="Unassembled WGS sequence"/>
</dbReference>
<name>A0A7E4UQU3_PANRE</name>
<keyword evidence="1" id="KW-0732">Signal</keyword>
<sequence>MALLDTARCPDNPMGFVVTILDSLHSSPGHVLFVYPTRQQKLERSGSIEDIIDAININKKVEPLQRWTDETRFGITLEHFPLLLEPRDPNQTDLNVKVDATRLIGHWFKVDDSAPGANDSFVISIAFIISGNCTSHAVEAYTSLSQKVNGALKSLQKAVNFVRLQVAVVMKEHDRVEDLLSREEEDIPYIPSYTIFDKCLHDSEMLQSLKNIYENILSFGGSTFYFDRRVQLNISVVSKGLLYCTLVPKTVTAMRELVDAIQPFHTLLFVDDQRPAVEPNPMMISFLSHYSPERSFEEIRLLMNCSVNQILLFVRNLVNSMRAVIIFPICLSNTYAIGPESNMSLKELADFYDELFPEKRNILRSQSEKESSKLHFLTEVLTFITPTTTLEDYFINTARLLPRAANTETIIFLLKTGLIVQTHMHFLLIEPSPKWHKGKDCSFEVSKRILTLISKCTALSDKFKSHVHKICSNCLKNKVPEMELFVALSDFICLIPLFQKSEYLEKIIYDTRISRPSLDRVLLYFKPVLSTFEVPAKM</sequence>
<comment type="function">
    <text evidence="1">As a component of the GATOR1 complex functions as an inhibitor of the amino acid-sensing branch of the TORC1 pathway.</text>
</comment>
<keyword evidence="1" id="KW-0458">Lysosome</keyword>
<dbReference type="AlphaFoldDB" id="A0A7E4UQU3"/>
<evidence type="ECO:0000256" key="1">
    <source>
        <dbReference type="RuleBase" id="RU368069"/>
    </source>
</evidence>
<reference evidence="2" key="1">
    <citation type="journal article" date="2013" name="Genetics">
        <title>The draft genome and transcriptome of Panagrellus redivivus are shaped by the harsh demands of a free-living lifestyle.</title>
        <authorList>
            <person name="Srinivasan J."/>
            <person name="Dillman A.R."/>
            <person name="Macchietto M.G."/>
            <person name="Heikkinen L."/>
            <person name="Lakso M."/>
            <person name="Fracchia K.M."/>
            <person name="Antoshechkin I."/>
            <person name="Mortazavi A."/>
            <person name="Wong G."/>
            <person name="Sternberg P.W."/>
        </authorList>
    </citation>
    <scope>NUCLEOTIDE SEQUENCE [LARGE SCALE GENOMIC DNA]</scope>
    <source>
        <strain evidence="2">MT8872</strain>
    </source>
</reference>
<protein>
    <recommendedName>
        <fullName evidence="1">GATOR complex protein NPRL3</fullName>
    </recommendedName>
    <alternativeName>
        <fullName evidence="1">Nitrogen permease regulator 3-like protein</fullName>
    </alternativeName>
</protein>
<dbReference type="GO" id="GO:0010508">
    <property type="term" value="P:positive regulation of autophagy"/>
    <property type="evidence" value="ECO:0007669"/>
    <property type="project" value="TreeGrafter"/>
</dbReference>
<keyword evidence="2" id="KW-1185">Reference proteome</keyword>
<dbReference type="InterPro" id="IPR005365">
    <property type="entry name" value="Npr3"/>
</dbReference>
<dbReference type="Pfam" id="PF03666">
    <property type="entry name" value="NPR3"/>
    <property type="match status" value="1"/>
</dbReference>
<dbReference type="WBParaSite" id="Pan_g11374.t1">
    <property type="protein sequence ID" value="Pan_g11374.t1"/>
    <property type="gene ID" value="Pan_g11374"/>
</dbReference>
<reference evidence="3" key="2">
    <citation type="submission" date="2020-10" db="UniProtKB">
        <authorList>
            <consortium name="WormBaseParasite"/>
        </authorList>
    </citation>
    <scope>IDENTIFICATION</scope>
</reference>
<comment type="similarity">
    <text evidence="1">Belongs to the NPR3 family.</text>
</comment>
<dbReference type="GO" id="GO:0038202">
    <property type="term" value="P:TORC1 signaling"/>
    <property type="evidence" value="ECO:0007669"/>
    <property type="project" value="TreeGrafter"/>
</dbReference>
<dbReference type="PANTHER" id="PTHR13153">
    <property type="entry name" value="CGTHBA PROTEIN -14 GENE PROTEIN"/>
    <property type="match status" value="1"/>
</dbReference>
<evidence type="ECO:0000313" key="2">
    <source>
        <dbReference type="Proteomes" id="UP000492821"/>
    </source>
</evidence>
<dbReference type="GO" id="GO:1904262">
    <property type="term" value="P:negative regulation of TORC1 signaling"/>
    <property type="evidence" value="ECO:0007669"/>
    <property type="project" value="TreeGrafter"/>
</dbReference>
<evidence type="ECO:0000313" key="3">
    <source>
        <dbReference type="WBParaSite" id="Pan_g11374.t1"/>
    </source>
</evidence>
<proteinExistence type="inferred from homology"/>
<dbReference type="GO" id="GO:1990130">
    <property type="term" value="C:GATOR1 complex"/>
    <property type="evidence" value="ECO:0007669"/>
    <property type="project" value="UniProtKB-UniRule"/>
</dbReference>
<dbReference type="GO" id="GO:0005764">
    <property type="term" value="C:lysosome"/>
    <property type="evidence" value="ECO:0007669"/>
    <property type="project" value="UniProtKB-SubCell"/>
</dbReference>
<dbReference type="PANTHER" id="PTHR13153:SF5">
    <property type="entry name" value="GATOR COMPLEX PROTEIN NPRL3"/>
    <property type="match status" value="1"/>
</dbReference>
<dbReference type="GO" id="GO:0034198">
    <property type="term" value="P:cellular response to amino acid starvation"/>
    <property type="evidence" value="ECO:0007669"/>
    <property type="project" value="UniProtKB-UniRule"/>
</dbReference>